<dbReference type="Proteomes" id="UP000030762">
    <property type="component" value="Unassembled WGS sequence"/>
</dbReference>
<comment type="subcellular location">
    <subcellularLocation>
        <location evidence="1">Nucleus</location>
    </subcellularLocation>
</comment>
<accession>T0REF6</accession>
<dbReference type="RefSeq" id="XP_008616009.1">
    <property type="nucleotide sequence ID" value="XM_008617787.1"/>
</dbReference>
<proteinExistence type="inferred from homology"/>
<dbReference type="VEuPathDB" id="FungiDB:SDRG_11736"/>
<dbReference type="GO" id="GO:0003690">
    <property type="term" value="F:double-stranded DNA binding"/>
    <property type="evidence" value="ECO:0007669"/>
    <property type="project" value="TreeGrafter"/>
</dbReference>
<keyword evidence="3" id="KW-0540">Nuclease</keyword>
<dbReference type="SUPFAM" id="SSF56024">
    <property type="entry name" value="Phospholipase D/nuclease"/>
    <property type="match status" value="2"/>
</dbReference>
<keyword evidence="6" id="KW-0269">Exonuclease</keyword>
<dbReference type="GO" id="GO:0017005">
    <property type="term" value="F:3'-tyrosyl-DNA phosphodiesterase activity"/>
    <property type="evidence" value="ECO:0007669"/>
    <property type="project" value="TreeGrafter"/>
</dbReference>
<feature type="binding site" evidence="10">
    <location>
        <position position="110"/>
    </location>
    <ligand>
        <name>substrate</name>
    </ligand>
</feature>
<keyword evidence="8" id="KW-0539">Nucleus</keyword>
<evidence type="ECO:0000256" key="5">
    <source>
        <dbReference type="ARBA" id="ARBA00022801"/>
    </source>
</evidence>
<comment type="similarity">
    <text evidence="2">Belongs to the tyrosyl-DNA phosphodiesterase family.</text>
</comment>
<organism evidence="13 14">
    <name type="scientific">Saprolegnia diclina (strain VS20)</name>
    <dbReference type="NCBI Taxonomy" id="1156394"/>
    <lineage>
        <taxon>Eukaryota</taxon>
        <taxon>Sar</taxon>
        <taxon>Stramenopiles</taxon>
        <taxon>Oomycota</taxon>
        <taxon>Saprolegniomycetes</taxon>
        <taxon>Saprolegniales</taxon>
        <taxon>Saprolegniaceae</taxon>
        <taxon>Saprolegnia</taxon>
    </lineage>
</organism>
<gene>
    <name evidence="13" type="ORF">SDRG_11736</name>
</gene>
<sequence>MDERAVKRSKPTPMPMAFRLTSLASPARGANDDCIGLRDLLAGAFTHAILTNYKVDVPWLLEQSPQLTSVPVLLCHGSDQTTMRAACAACANIRVLAPPLPIPYGTHHTKMMVLFYAASVRVAIFTANFVASDWDAKTQGVWYQDFPLRSTSATEPTTDFEKELTQYLSALHPSVATMAAAKLSLYDFGAATVTLIASVPGVYMTPDDMARYGHLRLRKVLQDHGVAVAPSQPIVAQFSSLGSLTEAWLRDFLASFSLAPPSPLPAPRGFHMIWPSVAAVRSSIEGYAAGRSLPCPLKNLKPFLHRYLRTWDPPASLQRTRAMPHIKTFARIGVDGTLDFALLTSANLSQAAWGSYQKQKSQFMIRSYELGVLFLPTPSQRLVWSGMTSTDNDDDRASGLRCPLPYKWPPTTYNTRQDEPWSWDQPHDEVDDFGETYLP</sequence>
<dbReference type="GeneID" id="19952463"/>
<dbReference type="InterPro" id="IPR010347">
    <property type="entry name" value="Tdp1"/>
</dbReference>
<evidence type="ECO:0000256" key="6">
    <source>
        <dbReference type="ARBA" id="ARBA00022839"/>
    </source>
</evidence>
<keyword evidence="7" id="KW-0234">DNA repair</keyword>
<dbReference type="OrthoDB" id="47785at2759"/>
<dbReference type="CDD" id="cd09122">
    <property type="entry name" value="PLDc_Tdp1_1"/>
    <property type="match status" value="1"/>
</dbReference>
<evidence type="ECO:0000256" key="3">
    <source>
        <dbReference type="ARBA" id="ARBA00022722"/>
    </source>
</evidence>
<dbReference type="GO" id="GO:0003697">
    <property type="term" value="F:single-stranded DNA binding"/>
    <property type="evidence" value="ECO:0007669"/>
    <property type="project" value="TreeGrafter"/>
</dbReference>
<evidence type="ECO:0000256" key="8">
    <source>
        <dbReference type="ARBA" id="ARBA00023242"/>
    </source>
</evidence>
<dbReference type="STRING" id="1156394.T0REF6"/>
<evidence type="ECO:0000313" key="14">
    <source>
        <dbReference type="Proteomes" id="UP000030762"/>
    </source>
</evidence>
<feature type="binding site" evidence="10">
    <location>
        <position position="327"/>
    </location>
    <ligand>
        <name>substrate</name>
    </ligand>
</feature>
<name>T0REF6_SAPDV</name>
<keyword evidence="4" id="KW-0227">DNA damage</keyword>
<evidence type="ECO:0000256" key="9">
    <source>
        <dbReference type="PIRSR" id="PIRSR610347-1"/>
    </source>
</evidence>
<evidence type="ECO:0000313" key="13">
    <source>
        <dbReference type="EMBL" id="EQC30683.1"/>
    </source>
</evidence>
<feature type="region of interest" description="Disordered" evidence="12">
    <location>
        <begin position="413"/>
        <end position="439"/>
    </location>
</feature>
<evidence type="ECO:0000256" key="2">
    <source>
        <dbReference type="ARBA" id="ARBA00010205"/>
    </source>
</evidence>
<feature type="compositionally biased region" description="Acidic residues" evidence="12">
    <location>
        <begin position="429"/>
        <end position="439"/>
    </location>
</feature>
<feature type="active site" description="Nucleophile" evidence="9">
    <location>
        <position position="108"/>
    </location>
</feature>
<evidence type="ECO:0000256" key="11">
    <source>
        <dbReference type="PIRSR" id="PIRSR610347-3"/>
    </source>
</evidence>
<evidence type="ECO:0008006" key="15">
    <source>
        <dbReference type="Google" id="ProtNLM"/>
    </source>
</evidence>
<evidence type="ECO:0000256" key="7">
    <source>
        <dbReference type="ARBA" id="ARBA00023204"/>
    </source>
</evidence>
<dbReference type="Pfam" id="PF06087">
    <property type="entry name" value="Tyr-DNA_phospho"/>
    <property type="match status" value="1"/>
</dbReference>
<evidence type="ECO:0000256" key="10">
    <source>
        <dbReference type="PIRSR" id="PIRSR610347-2"/>
    </source>
</evidence>
<dbReference type="eggNOG" id="KOG2031">
    <property type="taxonomic scope" value="Eukaryota"/>
</dbReference>
<dbReference type="AlphaFoldDB" id="T0REF6"/>
<protein>
    <recommendedName>
        <fullName evidence="15">Tyrosyl-DNA phosphodiesterase 1</fullName>
    </recommendedName>
</protein>
<evidence type="ECO:0000256" key="1">
    <source>
        <dbReference type="ARBA" id="ARBA00004123"/>
    </source>
</evidence>
<dbReference type="GO" id="GO:0004527">
    <property type="term" value="F:exonuclease activity"/>
    <property type="evidence" value="ECO:0007669"/>
    <property type="project" value="UniProtKB-KW"/>
</dbReference>
<evidence type="ECO:0000256" key="12">
    <source>
        <dbReference type="SAM" id="MobiDB-lite"/>
    </source>
</evidence>
<dbReference type="Gene3D" id="3.30.870.10">
    <property type="entry name" value="Endonuclease Chain A"/>
    <property type="match status" value="2"/>
</dbReference>
<feature type="active site" description="Proton donor/acceptor" evidence="9">
    <location>
        <position position="325"/>
    </location>
</feature>
<dbReference type="GO" id="GO:0005634">
    <property type="term" value="C:nucleus"/>
    <property type="evidence" value="ECO:0007669"/>
    <property type="project" value="UniProtKB-SubCell"/>
</dbReference>
<evidence type="ECO:0000256" key="4">
    <source>
        <dbReference type="ARBA" id="ARBA00022763"/>
    </source>
</evidence>
<dbReference type="PANTHER" id="PTHR12415">
    <property type="entry name" value="TYROSYL-DNA PHOSPHODIESTERASE 1"/>
    <property type="match status" value="1"/>
</dbReference>
<keyword evidence="14" id="KW-1185">Reference proteome</keyword>
<keyword evidence="5" id="KW-0378">Hydrolase</keyword>
<reference evidence="13 14" key="1">
    <citation type="submission" date="2012-04" db="EMBL/GenBank/DDBJ databases">
        <title>The Genome Sequence of Saprolegnia declina VS20.</title>
        <authorList>
            <consortium name="The Broad Institute Genome Sequencing Platform"/>
            <person name="Russ C."/>
            <person name="Nusbaum C."/>
            <person name="Tyler B."/>
            <person name="van West P."/>
            <person name="Dieguez-Uribeondo J."/>
            <person name="de Bruijn I."/>
            <person name="Tripathy S."/>
            <person name="Jiang R."/>
            <person name="Young S.K."/>
            <person name="Zeng Q."/>
            <person name="Gargeya S."/>
            <person name="Fitzgerald M."/>
            <person name="Haas B."/>
            <person name="Abouelleil A."/>
            <person name="Alvarado L."/>
            <person name="Arachchi H.M."/>
            <person name="Berlin A."/>
            <person name="Chapman S.B."/>
            <person name="Goldberg J."/>
            <person name="Griggs A."/>
            <person name="Gujja S."/>
            <person name="Hansen M."/>
            <person name="Howarth C."/>
            <person name="Imamovic A."/>
            <person name="Larimer J."/>
            <person name="McCowen C."/>
            <person name="Montmayeur A."/>
            <person name="Murphy C."/>
            <person name="Neiman D."/>
            <person name="Pearson M."/>
            <person name="Priest M."/>
            <person name="Roberts A."/>
            <person name="Saif S."/>
            <person name="Shea T."/>
            <person name="Sisk P."/>
            <person name="Sykes S."/>
            <person name="Wortman J."/>
            <person name="Nusbaum C."/>
            <person name="Birren B."/>
        </authorList>
    </citation>
    <scope>NUCLEOTIDE SEQUENCE [LARGE SCALE GENOMIC DNA]</scope>
    <source>
        <strain evidence="13 14">VS20</strain>
    </source>
</reference>
<dbReference type="EMBL" id="JH767174">
    <property type="protein sequence ID" value="EQC30683.1"/>
    <property type="molecule type" value="Genomic_DNA"/>
</dbReference>
<feature type="site" description="Interaction with DNA" evidence="11">
    <location>
        <position position="349"/>
    </location>
</feature>
<dbReference type="PANTHER" id="PTHR12415:SF0">
    <property type="entry name" value="TYROSYL-DNA PHOSPHODIESTERASE 1"/>
    <property type="match status" value="1"/>
</dbReference>
<dbReference type="GO" id="GO:0006281">
    <property type="term" value="P:DNA repair"/>
    <property type="evidence" value="ECO:0007669"/>
    <property type="project" value="UniProtKB-KW"/>
</dbReference>
<dbReference type="InParanoid" id="T0REF6"/>
<dbReference type="OMA" id="PLIKECW"/>